<dbReference type="AlphaFoldDB" id="A0A2I2FY97"/>
<evidence type="ECO:0000256" key="1">
    <source>
        <dbReference type="SAM" id="MobiDB-lite"/>
    </source>
</evidence>
<accession>A0A2I2FY97</accession>
<feature type="domain" description="F-box" evidence="2">
    <location>
        <begin position="48"/>
        <end position="94"/>
    </location>
</feature>
<feature type="compositionally biased region" description="Low complexity" evidence="1">
    <location>
        <begin position="744"/>
        <end position="755"/>
    </location>
</feature>
<sequence>MEEDVRLPCAEQLDGCRIDQEQPDRAVSDPQQTGSRERGQGRANEQSSPPFYRLPRTVIEYILYRVDANTFASLALLNRKWRRISDSSQLYAYHLARCPSFALTQKATADTTRPDGLANLKRSFLAEIRRNAFDVFLRPRKTLIKLISTSMSSSTPFPQGEAFRFTFSPNAQLVLCISSSRIVVIDVATGPAVVRHELKTWRRPLNAAISDDGTLLAVVSSSHQVHVYTLSDVEAKHIQELQLNDVPRTLALCPMGGVLAIAYDDRIEVYAIGEGALATERRAVRCNGVDSLSFSSDGIMLLGSSSDDQNSELVTITVPFYTEPDSDSARDAQIRMWTTQILFPDVIQGYSHACLLPMHTEGEGNWVLGFDKEIGAFRGIGANNANSGTTFFVSPMSACGSQESPPAMLPTVDCQGELAALGFQEAGLWVYGLPDRLDIALAASSAAGRPAVNDNEDPREVEALAFPGQDSSTRLQQSILRPKMLITGHKVSEVPGITAARWVQRFGAATDHRRLVAVAPGGVNPPSFGEEDVPVDGGRVLLFDFARSAKDGDVTEISIEIGEAEPKMLNEPNASMDTAVELERRRTRLQRGNPLRARHANRESYPAASSTHHISPLNLRRNSSYLSGSSNDGEFPPIPDSPYDNTQPRSHDTLRRAATAAAFNQGRYNPRYRDDGRRIYDDRRVPPLFQVPHESDADNWVPPPPPYSREPDGPLPEYLRRSLLPTRASASSPQIHRSQTTRLSSPTEDSSAPSSLQRLNTITGSRFTSRMRRNTRDSDDQSRRHSSFIRRRTNSGSRFTQNVDEPDVPSVPPLQEPSNSPQRPQTAGQMSSLQNGNNTQIASTTEISQEPTQATPIQEAQRESGAGHSAEEDQEDSVPALPTMAPNLNYPFSLSSPNLQAFEPQYESPEVMRNSWIRPGQRRSIDRRSQSQDLRMPAPNIVPLNRRASTDPTLSLSSQPSNDLWRRRIEEWNERTIHERSKKRNKCVVM</sequence>
<dbReference type="Proteomes" id="UP000234275">
    <property type="component" value="Unassembled WGS sequence"/>
</dbReference>
<dbReference type="GeneID" id="36562680"/>
<protein>
    <recommendedName>
        <fullName evidence="2">F-box domain-containing protein</fullName>
    </recommendedName>
</protein>
<dbReference type="Pfam" id="PF23749">
    <property type="entry name" value="DUF7165"/>
    <property type="match status" value="1"/>
</dbReference>
<dbReference type="RefSeq" id="XP_024700913.1">
    <property type="nucleotide sequence ID" value="XM_024854974.1"/>
</dbReference>
<evidence type="ECO:0000259" key="2">
    <source>
        <dbReference type="PROSITE" id="PS50181"/>
    </source>
</evidence>
<feature type="compositionally biased region" description="Polar residues" evidence="1">
    <location>
        <begin position="620"/>
        <end position="632"/>
    </location>
</feature>
<feature type="region of interest" description="Disordered" evidence="1">
    <location>
        <begin position="586"/>
        <end position="884"/>
    </location>
</feature>
<dbReference type="InterPro" id="IPR055589">
    <property type="entry name" value="DUF7165"/>
</dbReference>
<comment type="caution">
    <text evidence="3">The sequence shown here is derived from an EMBL/GenBank/DDBJ whole genome shotgun (WGS) entry which is preliminary data.</text>
</comment>
<evidence type="ECO:0000313" key="3">
    <source>
        <dbReference type="EMBL" id="PLB45611.1"/>
    </source>
</evidence>
<feature type="compositionally biased region" description="Basic and acidic residues" evidence="1">
    <location>
        <begin position="774"/>
        <end position="783"/>
    </location>
</feature>
<dbReference type="PROSITE" id="PS50181">
    <property type="entry name" value="FBOX"/>
    <property type="match status" value="1"/>
</dbReference>
<dbReference type="Gene3D" id="2.130.10.10">
    <property type="entry name" value="YVTN repeat-like/Quinoprotein amine dehydrogenase"/>
    <property type="match status" value="1"/>
</dbReference>
<keyword evidence="4" id="KW-1185">Reference proteome</keyword>
<proteinExistence type="predicted"/>
<feature type="compositionally biased region" description="Basic residues" evidence="1">
    <location>
        <begin position="784"/>
        <end position="793"/>
    </location>
</feature>
<dbReference type="SUPFAM" id="SSF81383">
    <property type="entry name" value="F-box domain"/>
    <property type="match status" value="1"/>
</dbReference>
<dbReference type="InterPro" id="IPR015943">
    <property type="entry name" value="WD40/YVTN_repeat-like_dom_sf"/>
</dbReference>
<evidence type="ECO:0000313" key="4">
    <source>
        <dbReference type="Proteomes" id="UP000234275"/>
    </source>
</evidence>
<dbReference type="EMBL" id="MSFO01000007">
    <property type="protein sequence ID" value="PLB45611.1"/>
    <property type="molecule type" value="Genomic_DNA"/>
</dbReference>
<name>A0A2I2FY97_9EURO</name>
<feature type="compositionally biased region" description="Basic and acidic residues" evidence="1">
    <location>
        <begin position="15"/>
        <end position="27"/>
    </location>
</feature>
<dbReference type="VEuPathDB" id="FungiDB:P170DRAFT_512271"/>
<feature type="compositionally biased region" description="Basic and acidic residues" evidence="1">
    <location>
        <begin position="671"/>
        <end position="685"/>
    </location>
</feature>
<feature type="compositionally biased region" description="Polar residues" evidence="1">
    <location>
        <begin position="794"/>
        <end position="803"/>
    </location>
</feature>
<reference evidence="3 4" key="1">
    <citation type="submission" date="2016-12" db="EMBL/GenBank/DDBJ databases">
        <title>The genomes of Aspergillus section Nigri reveals drivers in fungal speciation.</title>
        <authorList>
            <consortium name="DOE Joint Genome Institute"/>
            <person name="Vesth T.C."/>
            <person name="Nybo J."/>
            <person name="Theobald S."/>
            <person name="Brandl J."/>
            <person name="Frisvad J.C."/>
            <person name="Nielsen K.F."/>
            <person name="Lyhne E.K."/>
            <person name="Kogle M.E."/>
            <person name="Kuo A."/>
            <person name="Riley R."/>
            <person name="Clum A."/>
            <person name="Nolan M."/>
            <person name="Lipzen A."/>
            <person name="Salamov A."/>
            <person name="Henrissat B."/>
            <person name="Wiebenga A."/>
            <person name="De Vries R.P."/>
            <person name="Grigoriev I.V."/>
            <person name="Mortensen U.H."/>
            <person name="Andersen M.R."/>
            <person name="Baker S.E."/>
        </authorList>
    </citation>
    <scope>NUCLEOTIDE SEQUENCE [LARGE SCALE GENOMIC DNA]</scope>
    <source>
        <strain evidence="3 4">IBT 23096</strain>
    </source>
</reference>
<dbReference type="SUPFAM" id="SSF82171">
    <property type="entry name" value="DPP6 N-terminal domain-like"/>
    <property type="match status" value="1"/>
</dbReference>
<feature type="compositionally biased region" description="Polar residues" evidence="1">
    <location>
        <begin position="728"/>
        <end position="743"/>
    </location>
</feature>
<dbReference type="OrthoDB" id="3925024at2759"/>
<feature type="compositionally biased region" description="Polar residues" evidence="1">
    <location>
        <begin position="816"/>
        <end position="858"/>
    </location>
</feature>
<dbReference type="InterPro" id="IPR036047">
    <property type="entry name" value="F-box-like_dom_sf"/>
</dbReference>
<gene>
    <name evidence="3" type="ORF">P170DRAFT_512271</name>
</gene>
<feature type="compositionally biased region" description="Polar residues" evidence="1">
    <location>
        <begin position="756"/>
        <end position="768"/>
    </location>
</feature>
<dbReference type="STRING" id="1392250.A0A2I2FY97"/>
<organism evidence="3 4">
    <name type="scientific">Aspergillus steynii IBT 23096</name>
    <dbReference type="NCBI Taxonomy" id="1392250"/>
    <lineage>
        <taxon>Eukaryota</taxon>
        <taxon>Fungi</taxon>
        <taxon>Dikarya</taxon>
        <taxon>Ascomycota</taxon>
        <taxon>Pezizomycotina</taxon>
        <taxon>Eurotiomycetes</taxon>
        <taxon>Eurotiomycetidae</taxon>
        <taxon>Eurotiales</taxon>
        <taxon>Aspergillaceae</taxon>
        <taxon>Aspergillus</taxon>
        <taxon>Aspergillus subgen. Circumdati</taxon>
    </lineage>
</organism>
<feature type="region of interest" description="Disordered" evidence="1">
    <location>
        <begin position="15"/>
        <end position="49"/>
    </location>
</feature>
<dbReference type="Pfam" id="PF00646">
    <property type="entry name" value="F-box"/>
    <property type="match status" value="1"/>
</dbReference>
<dbReference type="InterPro" id="IPR001810">
    <property type="entry name" value="F-box_dom"/>
</dbReference>